<organism evidence="2 3">
    <name type="scientific">Thauera chlorobenzoica</name>
    <dbReference type="NCBI Taxonomy" id="96773"/>
    <lineage>
        <taxon>Bacteria</taxon>
        <taxon>Pseudomonadati</taxon>
        <taxon>Pseudomonadota</taxon>
        <taxon>Betaproteobacteria</taxon>
        <taxon>Rhodocyclales</taxon>
        <taxon>Zoogloeaceae</taxon>
        <taxon>Thauera</taxon>
    </lineage>
</organism>
<feature type="compositionally biased region" description="Basic residues" evidence="1">
    <location>
        <begin position="75"/>
        <end position="87"/>
    </location>
</feature>
<reference evidence="2 3" key="1">
    <citation type="submission" date="2016-12" db="EMBL/GenBank/DDBJ databases">
        <title>Complete genome sequence of Thauera chlorobenzoica, a Betaproteobacterium degrading haloaromatics anaerobically to CO2 and halides.</title>
        <authorList>
            <person name="Goris T."/>
            <person name="Mergelsberg M."/>
            <person name="Boll M."/>
        </authorList>
    </citation>
    <scope>NUCLEOTIDE SEQUENCE [LARGE SCALE GENOMIC DNA]</scope>
    <source>
        <strain evidence="2 3">3CB1</strain>
    </source>
</reference>
<gene>
    <name evidence="2" type="ORF">Tchl_0117</name>
</gene>
<evidence type="ECO:0000313" key="2">
    <source>
        <dbReference type="EMBL" id="APR02993.1"/>
    </source>
</evidence>
<feature type="region of interest" description="Disordered" evidence="1">
    <location>
        <begin position="21"/>
        <end position="57"/>
    </location>
</feature>
<feature type="compositionally biased region" description="Polar residues" evidence="1">
    <location>
        <begin position="97"/>
        <end position="106"/>
    </location>
</feature>
<dbReference type="EMBL" id="CP018839">
    <property type="protein sequence ID" value="APR02993.1"/>
    <property type="molecule type" value="Genomic_DNA"/>
</dbReference>
<dbReference type="Proteomes" id="UP000185739">
    <property type="component" value="Chromosome"/>
</dbReference>
<accession>A0A1L6F811</accession>
<dbReference type="AlphaFoldDB" id="A0A1L6F811"/>
<dbReference type="KEGG" id="tcl:Tchl_0117"/>
<sequence>MAVARRVAPSCSRTALCILSSPAGAKHRDRPKIPSILGVNRSKVKPGREQGHKSLISYIRRRSPLILTAAEPGHHHARRHRSRHGRAPPRASPGLRRTTTSTGGPH</sequence>
<dbReference type="STRING" id="96773.Tchl_0117"/>
<proteinExistence type="predicted"/>
<evidence type="ECO:0000256" key="1">
    <source>
        <dbReference type="SAM" id="MobiDB-lite"/>
    </source>
</evidence>
<keyword evidence="3" id="KW-1185">Reference proteome</keyword>
<name>A0A1L6F811_9RHOO</name>
<evidence type="ECO:0000313" key="3">
    <source>
        <dbReference type="Proteomes" id="UP000185739"/>
    </source>
</evidence>
<feature type="region of interest" description="Disordered" evidence="1">
    <location>
        <begin position="69"/>
        <end position="106"/>
    </location>
</feature>
<protein>
    <submittedName>
        <fullName evidence="2">Uncharacterized protein</fullName>
    </submittedName>
</protein>